<protein>
    <recommendedName>
        <fullName evidence="1">Glycoside hydrolase family 31 N-terminal domain-containing protein</fullName>
    </recommendedName>
</protein>
<dbReference type="InterPro" id="IPR011013">
    <property type="entry name" value="Gal_mutarotase_sf_dom"/>
</dbReference>
<organism evidence="2">
    <name type="scientific">marine sediment metagenome</name>
    <dbReference type="NCBI Taxonomy" id="412755"/>
    <lineage>
        <taxon>unclassified sequences</taxon>
        <taxon>metagenomes</taxon>
        <taxon>ecological metagenomes</taxon>
    </lineage>
</organism>
<dbReference type="SUPFAM" id="SSF74650">
    <property type="entry name" value="Galactose mutarotase-like"/>
    <property type="match status" value="1"/>
</dbReference>
<dbReference type="GO" id="GO:0030246">
    <property type="term" value="F:carbohydrate binding"/>
    <property type="evidence" value="ECO:0007669"/>
    <property type="project" value="InterPro"/>
</dbReference>
<sequence>MRIFHFLYFSVLFLSTTLQAQTDLGSFESVLSIDNNTITLATTQATIKVEFITKSTVRIRAAWDGKFEENEPWMVIKYDWPEVLFTKTETDADLSYATNEILVKLTKNPFSIAILDKKGDTLITGQQNSPIGVGFVTNDTIGAQFKLDANEHFFGFGERMDFLDRRGKKVRLNVGRGQGLPHVIGAYNPLEANYSPVPFFYEY</sequence>
<dbReference type="EMBL" id="LAZR01001464">
    <property type="protein sequence ID" value="KKN44185.1"/>
    <property type="molecule type" value="Genomic_DNA"/>
</dbReference>
<dbReference type="Pfam" id="PF13802">
    <property type="entry name" value="Gal_mutarotas_2"/>
    <property type="match status" value="1"/>
</dbReference>
<dbReference type="CDD" id="cd14752">
    <property type="entry name" value="GH31_N"/>
    <property type="match status" value="1"/>
</dbReference>
<proteinExistence type="predicted"/>
<gene>
    <name evidence="2" type="ORF">LCGC14_0695630</name>
</gene>
<name>A0A0F9QJ99_9ZZZZ</name>
<dbReference type="AlphaFoldDB" id="A0A0F9QJ99"/>
<dbReference type="GO" id="GO:0005975">
    <property type="term" value="P:carbohydrate metabolic process"/>
    <property type="evidence" value="ECO:0007669"/>
    <property type="project" value="InterPro"/>
</dbReference>
<dbReference type="Gene3D" id="2.60.40.1760">
    <property type="entry name" value="glycosyl hydrolase (family 31)"/>
    <property type="match status" value="1"/>
</dbReference>
<feature type="domain" description="Glycoside hydrolase family 31 N-terminal" evidence="1">
    <location>
        <begin position="46"/>
        <end position="201"/>
    </location>
</feature>
<reference evidence="2" key="1">
    <citation type="journal article" date="2015" name="Nature">
        <title>Complex archaea that bridge the gap between prokaryotes and eukaryotes.</title>
        <authorList>
            <person name="Spang A."/>
            <person name="Saw J.H."/>
            <person name="Jorgensen S.L."/>
            <person name="Zaremba-Niedzwiedzka K."/>
            <person name="Martijn J."/>
            <person name="Lind A.E."/>
            <person name="van Eijk R."/>
            <person name="Schleper C."/>
            <person name="Guy L."/>
            <person name="Ettema T.J."/>
        </authorList>
    </citation>
    <scope>NUCLEOTIDE SEQUENCE</scope>
</reference>
<dbReference type="GO" id="GO:0003824">
    <property type="term" value="F:catalytic activity"/>
    <property type="evidence" value="ECO:0007669"/>
    <property type="project" value="InterPro"/>
</dbReference>
<accession>A0A0F9QJ99</accession>
<comment type="caution">
    <text evidence="2">The sequence shown here is derived from an EMBL/GenBank/DDBJ whole genome shotgun (WGS) entry which is preliminary data.</text>
</comment>
<evidence type="ECO:0000313" key="2">
    <source>
        <dbReference type="EMBL" id="KKN44185.1"/>
    </source>
</evidence>
<dbReference type="InterPro" id="IPR025887">
    <property type="entry name" value="Glyco_hydro_31_N_dom"/>
</dbReference>
<evidence type="ECO:0000259" key="1">
    <source>
        <dbReference type="Pfam" id="PF13802"/>
    </source>
</evidence>